<dbReference type="SMART" id="SM01149">
    <property type="entry name" value="DUF1237"/>
    <property type="match status" value="1"/>
</dbReference>
<sequence length="260" mass="30267">MESRKTIFRIETLSEEINPEWTLIFRRIFKDRLVSYLEEQEKTKLGLLFQGETTFWLQHSAMQATLFVPLASHDEKIRDIIVHLLKLHFEFINANYSSLKTKCNSLSCSELYQLAYTLQMAYIFYLRTEEICQFSLLFTSAAARVLNVWEQGIIRSNLNGVMGKDLCIEAASHLEEIFSNVTRHTDLRNQASRVVTLLEKTKSIPISEDQELFQKGIDTISSYKKAEVLNELLKKIKQEQVAGSLTELYFCQLLLNYFKI</sequence>
<dbReference type="Proteomes" id="UP000194606">
    <property type="component" value="Unassembled WGS sequence"/>
</dbReference>
<proteinExistence type="predicted"/>
<accession>A0A252CFL8</accession>
<evidence type="ECO:0000313" key="2">
    <source>
        <dbReference type="Proteomes" id="UP000194606"/>
    </source>
</evidence>
<dbReference type="RefSeq" id="WP_096777366.1">
    <property type="nucleotide sequence ID" value="NZ_JBDOJG010000002.1"/>
</dbReference>
<dbReference type="Gene3D" id="1.50.10.10">
    <property type="match status" value="1"/>
</dbReference>
<dbReference type="SUPFAM" id="SSF48208">
    <property type="entry name" value="Six-hairpin glycosidases"/>
    <property type="match status" value="1"/>
</dbReference>
<gene>
    <name evidence="1" type="ORF">BZZ03_04895</name>
</gene>
<dbReference type="GO" id="GO:0005975">
    <property type="term" value="P:carbohydrate metabolic process"/>
    <property type="evidence" value="ECO:0007669"/>
    <property type="project" value="InterPro"/>
</dbReference>
<organism evidence="1 2">
    <name type="scientific">Lactococcus petauri</name>
    <dbReference type="NCBI Taxonomy" id="1940789"/>
    <lineage>
        <taxon>Bacteria</taxon>
        <taxon>Bacillati</taxon>
        <taxon>Bacillota</taxon>
        <taxon>Bacilli</taxon>
        <taxon>Lactobacillales</taxon>
        <taxon>Streptococcaceae</taxon>
        <taxon>Lactococcus</taxon>
    </lineage>
</organism>
<dbReference type="InterPro" id="IPR008313">
    <property type="entry name" value="GH125"/>
</dbReference>
<name>A0A252CFL8_9LACT</name>
<reference evidence="1 2" key="1">
    <citation type="submission" date="2017-02" db="EMBL/GenBank/DDBJ databases">
        <authorList>
            <person name="Peterson S.W."/>
        </authorList>
    </citation>
    <scope>NUCLEOTIDE SEQUENCE [LARGE SCALE GENOMIC DNA]</scope>
    <source>
        <strain evidence="1">159469</strain>
    </source>
</reference>
<evidence type="ECO:0000313" key="1">
    <source>
        <dbReference type="EMBL" id="OUK05140.1"/>
    </source>
</evidence>
<dbReference type="AlphaFoldDB" id="A0A252CFL8"/>
<comment type="caution">
    <text evidence="1">The sequence shown here is derived from an EMBL/GenBank/DDBJ whole genome shotgun (WGS) entry which is preliminary data.</text>
</comment>
<dbReference type="EMBL" id="MUIZ01000002">
    <property type="protein sequence ID" value="OUK05140.1"/>
    <property type="molecule type" value="Genomic_DNA"/>
</dbReference>
<dbReference type="InterPro" id="IPR008928">
    <property type="entry name" value="6-hairpin_glycosidase_sf"/>
</dbReference>
<dbReference type="InterPro" id="IPR012341">
    <property type="entry name" value="6hp_glycosidase-like_sf"/>
</dbReference>
<protein>
    <submittedName>
        <fullName evidence="1">Uncharacterized protein</fullName>
    </submittedName>
</protein>